<feature type="compositionally biased region" description="Polar residues" evidence="1">
    <location>
        <begin position="49"/>
        <end position="63"/>
    </location>
</feature>
<organism evidence="2 3">
    <name type="scientific">Puccinia graminis f. sp. tritici</name>
    <dbReference type="NCBI Taxonomy" id="56615"/>
    <lineage>
        <taxon>Eukaryota</taxon>
        <taxon>Fungi</taxon>
        <taxon>Dikarya</taxon>
        <taxon>Basidiomycota</taxon>
        <taxon>Pucciniomycotina</taxon>
        <taxon>Pucciniomycetes</taxon>
        <taxon>Pucciniales</taxon>
        <taxon>Pucciniaceae</taxon>
        <taxon>Puccinia</taxon>
    </lineage>
</organism>
<dbReference type="Proteomes" id="UP000325313">
    <property type="component" value="Unassembled WGS sequence"/>
</dbReference>
<evidence type="ECO:0000256" key="1">
    <source>
        <dbReference type="SAM" id="MobiDB-lite"/>
    </source>
</evidence>
<sequence length="121" mass="13624">MGQKVPPSPTKLPWATPEAFHSLVTTIIAVIKASKFPKKLNSYHPAPKTNLSERSQLSSFNSEDPQDPIGLLLLETNPEPTQTRNHQPQLGYFTAASSPCYRLESLNYWNLPTHRVRITNK</sequence>
<evidence type="ECO:0000313" key="2">
    <source>
        <dbReference type="EMBL" id="KAA1078687.1"/>
    </source>
</evidence>
<comment type="caution">
    <text evidence="2">The sequence shown here is derived from an EMBL/GenBank/DDBJ whole genome shotgun (WGS) entry which is preliminary data.</text>
</comment>
<dbReference type="EMBL" id="VDEP01000448">
    <property type="protein sequence ID" value="KAA1078687.1"/>
    <property type="molecule type" value="Genomic_DNA"/>
</dbReference>
<protein>
    <submittedName>
        <fullName evidence="2">Uncharacterized protein</fullName>
    </submittedName>
</protein>
<accession>A0A5B0MNS7</accession>
<proteinExistence type="predicted"/>
<reference evidence="2 3" key="1">
    <citation type="submission" date="2019-05" db="EMBL/GenBank/DDBJ databases">
        <title>Emergence of the Ug99 lineage of the wheat stem rust pathogen through somatic hybridization.</title>
        <authorList>
            <person name="Li F."/>
            <person name="Upadhyaya N.M."/>
            <person name="Sperschneider J."/>
            <person name="Matny O."/>
            <person name="Nguyen-Phuc H."/>
            <person name="Mago R."/>
            <person name="Raley C."/>
            <person name="Miller M.E."/>
            <person name="Silverstein K.A.T."/>
            <person name="Henningsen E."/>
            <person name="Hirsch C.D."/>
            <person name="Visser B."/>
            <person name="Pretorius Z.A."/>
            <person name="Steffenson B.J."/>
            <person name="Schwessinger B."/>
            <person name="Dodds P.N."/>
            <person name="Figueroa M."/>
        </authorList>
    </citation>
    <scope>NUCLEOTIDE SEQUENCE [LARGE SCALE GENOMIC DNA]</scope>
    <source>
        <strain evidence="2 3">Ug99</strain>
    </source>
</reference>
<feature type="region of interest" description="Disordered" evidence="1">
    <location>
        <begin position="39"/>
        <end position="72"/>
    </location>
</feature>
<dbReference type="AlphaFoldDB" id="A0A5B0MNS7"/>
<evidence type="ECO:0000313" key="3">
    <source>
        <dbReference type="Proteomes" id="UP000325313"/>
    </source>
</evidence>
<gene>
    <name evidence="2" type="ORF">PGTUg99_014928</name>
</gene>
<name>A0A5B0MNS7_PUCGR</name>